<proteinExistence type="inferred from homology"/>
<feature type="compositionally biased region" description="Low complexity" evidence="14">
    <location>
        <begin position="91"/>
        <end position="101"/>
    </location>
</feature>
<keyword evidence="8" id="KW-0249">Electron transport</keyword>
<keyword evidence="10 13" id="KW-0472">Membrane</keyword>
<keyword evidence="5 13" id="KW-0479">Metal-binding</keyword>
<feature type="transmembrane region" description="Helical" evidence="13">
    <location>
        <begin position="110"/>
        <end position="130"/>
    </location>
</feature>
<dbReference type="InterPro" id="IPR018506">
    <property type="entry name" value="Cyt_B5_heme-BS"/>
</dbReference>
<dbReference type="SMART" id="SM01117">
    <property type="entry name" value="Cyt-b5"/>
    <property type="match status" value="1"/>
</dbReference>
<dbReference type="GO" id="GO:0016126">
    <property type="term" value="P:sterol biosynthetic process"/>
    <property type="evidence" value="ECO:0007669"/>
    <property type="project" value="TreeGrafter"/>
</dbReference>
<dbReference type="EMBL" id="JAFEKC020000004">
    <property type="protein sequence ID" value="KAK0515244.1"/>
    <property type="molecule type" value="Genomic_DNA"/>
</dbReference>
<keyword evidence="4 13" id="KW-0812">Transmembrane</keyword>
<dbReference type="GO" id="GO:0005789">
    <property type="term" value="C:endoplasmic reticulum membrane"/>
    <property type="evidence" value="ECO:0007669"/>
    <property type="project" value="UniProtKB-SubCell"/>
</dbReference>
<feature type="region of interest" description="Disordered" evidence="14">
    <location>
        <begin position="82"/>
        <end position="102"/>
    </location>
</feature>
<comment type="similarity">
    <text evidence="12 13">Belongs to the cytochrome b5 family.</text>
</comment>
<dbReference type="Gene3D" id="3.10.120.10">
    <property type="entry name" value="Cytochrome b5-like heme/steroid binding domain"/>
    <property type="match status" value="1"/>
</dbReference>
<dbReference type="InterPro" id="IPR001199">
    <property type="entry name" value="Cyt_B5-like_heme/steroid-bd"/>
</dbReference>
<evidence type="ECO:0000313" key="16">
    <source>
        <dbReference type="EMBL" id="KAK0515244.1"/>
    </source>
</evidence>
<dbReference type="GO" id="GO:0020037">
    <property type="term" value="F:heme binding"/>
    <property type="evidence" value="ECO:0007669"/>
    <property type="project" value="UniProtKB-UniRule"/>
</dbReference>
<gene>
    <name evidence="16" type="ORF">JMJ35_002623</name>
</gene>
<comment type="caution">
    <text evidence="16">The sequence shown here is derived from an EMBL/GenBank/DDBJ whole genome shotgun (WGS) entry which is preliminary data.</text>
</comment>
<accession>A0AA39R7S5</accession>
<reference evidence="16" key="1">
    <citation type="submission" date="2023-03" db="EMBL/GenBank/DDBJ databases">
        <title>Complete genome of Cladonia borealis.</title>
        <authorList>
            <person name="Park H."/>
        </authorList>
    </citation>
    <scope>NUCLEOTIDE SEQUENCE</scope>
    <source>
        <strain evidence="16">ANT050790</strain>
    </source>
</reference>
<dbReference type="Pfam" id="PF00173">
    <property type="entry name" value="Cyt-b5"/>
    <property type="match status" value="1"/>
</dbReference>
<sequence>MSETKELTYADVSSHNGKKDLYVVVHDKVYNATTFIDEHPGGEEVLLDVGGQDATEAFEDVGHSDEAREILDGLLVGDLKRMPGDPALHQSTSSTSTSTASKAEGAGMGVGLYALVLLGGLAAFGAYKYLQMSSEAKK</sequence>
<keyword evidence="13" id="KW-1133">Transmembrane helix</keyword>
<evidence type="ECO:0000256" key="9">
    <source>
        <dbReference type="ARBA" id="ARBA00023004"/>
    </source>
</evidence>
<feature type="domain" description="Cytochrome b5 heme-binding" evidence="15">
    <location>
        <begin position="4"/>
        <end position="80"/>
    </location>
</feature>
<evidence type="ECO:0000256" key="6">
    <source>
        <dbReference type="ARBA" id="ARBA00022824"/>
    </source>
</evidence>
<keyword evidence="2" id="KW-0813">Transport</keyword>
<dbReference type="InterPro" id="IPR036400">
    <property type="entry name" value="Cyt_B5-like_heme/steroid_sf"/>
</dbReference>
<evidence type="ECO:0000313" key="17">
    <source>
        <dbReference type="Proteomes" id="UP001166286"/>
    </source>
</evidence>
<dbReference type="GO" id="GO:0046872">
    <property type="term" value="F:metal ion binding"/>
    <property type="evidence" value="ECO:0007669"/>
    <property type="project" value="UniProtKB-UniRule"/>
</dbReference>
<evidence type="ECO:0000256" key="3">
    <source>
        <dbReference type="ARBA" id="ARBA00022617"/>
    </source>
</evidence>
<evidence type="ECO:0000259" key="15">
    <source>
        <dbReference type="PROSITE" id="PS50255"/>
    </source>
</evidence>
<keyword evidence="17" id="KW-1185">Reference proteome</keyword>
<dbReference type="PANTHER" id="PTHR19359">
    <property type="entry name" value="CYTOCHROME B5"/>
    <property type="match status" value="1"/>
</dbReference>
<evidence type="ECO:0000256" key="10">
    <source>
        <dbReference type="ARBA" id="ARBA00023136"/>
    </source>
</evidence>
<dbReference type="InterPro" id="IPR050668">
    <property type="entry name" value="Cytochrome_b5"/>
</dbReference>
<evidence type="ECO:0000256" key="12">
    <source>
        <dbReference type="ARBA" id="ARBA00038168"/>
    </source>
</evidence>
<name>A0AA39R7S5_9LECA</name>
<evidence type="ECO:0000256" key="1">
    <source>
        <dbReference type="ARBA" id="ARBA00004131"/>
    </source>
</evidence>
<keyword evidence="6" id="KW-0256">Endoplasmic reticulum</keyword>
<protein>
    <recommendedName>
        <fullName evidence="15">Cytochrome b5 heme-binding domain-containing protein</fullName>
    </recommendedName>
</protein>
<evidence type="ECO:0000256" key="11">
    <source>
        <dbReference type="ARBA" id="ARBA00037877"/>
    </source>
</evidence>
<dbReference type="PROSITE" id="PS50255">
    <property type="entry name" value="CYTOCHROME_B5_2"/>
    <property type="match status" value="1"/>
</dbReference>
<dbReference type="Proteomes" id="UP001166286">
    <property type="component" value="Unassembled WGS sequence"/>
</dbReference>
<dbReference type="PROSITE" id="PS00191">
    <property type="entry name" value="CYTOCHROME_B5_1"/>
    <property type="match status" value="1"/>
</dbReference>
<dbReference type="PRINTS" id="PR00363">
    <property type="entry name" value="CYTOCHROMEB5"/>
</dbReference>
<keyword evidence="9 13" id="KW-0408">Iron</keyword>
<evidence type="ECO:0000256" key="2">
    <source>
        <dbReference type="ARBA" id="ARBA00022448"/>
    </source>
</evidence>
<evidence type="ECO:0000256" key="8">
    <source>
        <dbReference type="ARBA" id="ARBA00022982"/>
    </source>
</evidence>
<dbReference type="SUPFAM" id="SSF55856">
    <property type="entry name" value="Cytochrome b5-like heme/steroid binding domain"/>
    <property type="match status" value="1"/>
</dbReference>
<keyword evidence="3 13" id="KW-0349">Heme</keyword>
<dbReference type="FunFam" id="3.10.120.10:FF:000002">
    <property type="entry name" value="Cytochrome b5 type B"/>
    <property type="match status" value="1"/>
</dbReference>
<evidence type="ECO:0000256" key="4">
    <source>
        <dbReference type="ARBA" id="ARBA00022692"/>
    </source>
</evidence>
<evidence type="ECO:0000256" key="5">
    <source>
        <dbReference type="ARBA" id="ARBA00022723"/>
    </source>
</evidence>
<comment type="subcellular location">
    <subcellularLocation>
        <location evidence="1">Endoplasmic reticulum membrane</location>
        <topology evidence="1">Single-pass membrane protein</topology>
        <orientation evidence="1">Cytoplasmic side</orientation>
    </subcellularLocation>
    <subcellularLocation>
        <location evidence="11">Microsome membrane</location>
        <topology evidence="11">Single-pass membrane protein</topology>
        <orientation evidence="11">Cytoplasmic side</orientation>
    </subcellularLocation>
</comment>
<keyword evidence="7" id="KW-0492">Microsome</keyword>
<dbReference type="PANTHER" id="PTHR19359:SF150">
    <property type="entry name" value="CYTOCHROME B5"/>
    <property type="match status" value="1"/>
</dbReference>
<dbReference type="AlphaFoldDB" id="A0AA39R7S5"/>
<evidence type="ECO:0000256" key="13">
    <source>
        <dbReference type="RuleBase" id="RU362121"/>
    </source>
</evidence>
<organism evidence="16 17">
    <name type="scientific">Cladonia borealis</name>
    <dbReference type="NCBI Taxonomy" id="184061"/>
    <lineage>
        <taxon>Eukaryota</taxon>
        <taxon>Fungi</taxon>
        <taxon>Dikarya</taxon>
        <taxon>Ascomycota</taxon>
        <taxon>Pezizomycotina</taxon>
        <taxon>Lecanoromycetes</taxon>
        <taxon>OSLEUM clade</taxon>
        <taxon>Lecanoromycetidae</taxon>
        <taxon>Lecanorales</taxon>
        <taxon>Lecanorineae</taxon>
        <taxon>Cladoniaceae</taxon>
        <taxon>Cladonia</taxon>
    </lineage>
</organism>
<evidence type="ECO:0000256" key="14">
    <source>
        <dbReference type="SAM" id="MobiDB-lite"/>
    </source>
</evidence>
<evidence type="ECO:0000256" key="7">
    <source>
        <dbReference type="ARBA" id="ARBA00022848"/>
    </source>
</evidence>